<gene>
    <name evidence="1" type="ORF">KC820_04140</name>
</gene>
<sequence length="96" mass="11101">MLRLLGILIVLFFIFQVGVSFGKHAEPTTTEVIANETELDKKEQGVESFEVKHTKQLNEKPKGSELFMIASFLETGLKSLFSFLFEFLHRFSLLFW</sequence>
<evidence type="ECO:0000313" key="2">
    <source>
        <dbReference type="Proteomes" id="UP000675431"/>
    </source>
</evidence>
<keyword evidence="2" id="KW-1185">Reference proteome</keyword>
<reference evidence="1 2" key="1">
    <citation type="submission" date="2021-04" db="EMBL/GenBank/DDBJ databases">
        <title>Allobacillus sp. nov. SKP8-2 isolated from shrimp paste.</title>
        <authorList>
            <person name="Tanasupawat S."/>
            <person name="Yiamsombat S."/>
            <person name="Kanchanasin P."/>
            <person name="Kuncharoen N."/>
        </authorList>
    </citation>
    <scope>NUCLEOTIDE SEQUENCE [LARGE SCALE GENOMIC DNA]</scope>
    <source>
        <strain evidence="1 2">SKP8-2</strain>
    </source>
</reference>
<dbReference type="Proteomes" id="UP000675431">
    <property type="component" value="Unassembled WGS sequence"/>
</dbReference>
<accession>A0A941HSV7</accession>
<comment type="caution">
    <text evidence="1">The sequence shown here is derived from an EMBL/GenBank/DDBJ whole genome shotgun (WGS) entry which is preliminary data.</text>
</comment>
<name>A0A941HSV7_9BACI</name>
<evidence type="ECO:0000313" key="1">
    <source>
        <dbReference type="EMBL" id="MBR7553342.1"/>
    </source>
</evidence>
<dbReference type="EMBL" id="JAGSIE010000010">
    <property type="protein sequence ID" value="MBR7553342.1"/>
    <property type="molecule type" value="Genomic_DNA"/>
</dbReference>
<proteinExistence type="predicted"/>
<organism evidence="1 2">
    <name type="scientific">Allobacillus saliphilus</name>
    <dbReference type="NCBI Taxonomy" id="2912308"/>
    <lineage>
        <taxon>Bacteria</taxon>
        <taxon>Bacillati</taxon>
        <taxon>Bacillota</taxon>
        <taxon>Bacilli</taxon>
        <taxon>Bacillales</taxon>
        <taxon>Bacillaceae</taxon>
        <taxon>Allobacillus</taxon>
    </lineage>
</organism>
<dbReference type="RefSeq" id="WP_144160364.1">
    <property type="nucleotide sequence ID" value="NZ_JAGSIE010000010.1"/>
</dbReference>
<dbReference type="AlphaFoldDB" id="A0A941HSV7"/>
<protein>
    <submittedName>
        <fullName evidence="1">Uncharacterized protein</fullName>
    </submittedName>
</protein>